<organism evidence="8">
    <name type="scientific">Imasa heleensis</name>
    <dbReference type="NCBI Taxonomy" id="2772037"/>
    <lineage>
        <taxon>Eukaryota</taxon>
        <taxon>Malawimonadida</taxon>
        <taxon>Imasidae</taxon>
        <taxon>Imasa</taxon>
    </lineage>
</organism>
<sequence>MRSIWKNPYIDKVLLKKYRKNMKLWSRRSTILPNFVGKRYMVYNGIKHIPVLILKDMVGLKFGEFATTRIHHIYKKKN</sequence>
<gene>
    <name evidence="8" type="primary">rps19</name>
</gene>
<evidence type="ECO:0000256" key="7">
    <source>
        <dbReference type="RuleBase" id="RU003485"/>
    </source>
</evidence>
<keyword evidence="5 7" id="KW-0687">Ribonucleoprotein</keyword>
<dbReference type="GO" id="GO:0006412">
    <property type="term" value="P:translation"/>
    <property type="evidence" value="ECO:0007669"/>
    <property type="project" value="InterPro"/>
</dbReference>
<reference evidence="8" key="1">
    <citation type="journal article" date="2021" name="J. Eukaryot. Microbiol.">
        <title>Description of Imasa heleensis, gen. nov., sp. nov. (Imasidae, fam. nov.), a Deep-Branching Marine Malawimonad and Possible Key Taxon in Understanding Early Eukaryotic Evolution.</title>
        <authorList>
            <person name="Heiss A.A."/>
            <person name="Warring S.D."/>
            <person name="Lukacs K."/>
            <person name="Favate J."/>
            <person name="Yang A."/>
            <person name="Gyaltshen Y."/>
            <person name="Filardi C."/>
            <person name="Simpson A.G.B."/>
            <person name="Kim E."/>
        </authorList>
    </citation>
    <scope>NUCLEOTIDE SEQUENCE</scope>
</reference>
<dbReference type="GO" id="GO:0019843">
    <property type="term" value="F:rRNA binding"/>
    <property type="evidence" value="ECO:0007669"/>
    <property type="project" value="UniProtKB-KW"/>
</dbReference>
<dbReference type="PANTHER" id="PTHR11880:SF8">
    <property type="entry name" value="SMALL RIBOSOMAL SUBUNIT PROTEIN US19M"/>
    <property type="match status" value="1"/>
</dbReference>
<dbReference type="PROSITE" id="PS00323">
    <property type="entry name" value="RIBOSOMAL_S19"/>
    <property type="match status" value="1"/>
</dbReference>
<dbReference type="InterPro" id="IPR020934">
    <property type="entry name" value="Ribosomal_uS19_CS"/>
</dbReference>
<dbReference type="PIRSF" id="PIRSF002144">
    <property type="entry name" value="Ribosomal_S19"/>
    <property type="match status" value="1"/>
</dbReference>
<evidence type="ECO:0000256" key="4">
    <source>
        <dbReference type="ARBA" id="ARBA00022980"/>
    </source>
</evidence>
<comment type="similarity">
    <text evidence="1 7">Belongs to the universal ribosomal protein uS19 family.</text>
</comment>
<name>A0A893DD22_9EUKA</name>
<dbReference type="InterPro" id="IPR005732">
    <property type="entry name" value="Ribosomal_uS19_bac-type"/>
</dbReference>
<dbReference type="NCBIfam" id="TIGR01050">
    <property type="entry name" value="rpsS_bact"/>
    <property type="match status" value="1"/>
</dbReference>
<dbReference type="GO" id="GO:0005737">
    <property type="term" value="C:cytoplasm"/>
    <property type="evidence" value="ECO:0007669"/>
    <property type="project" value="UniProtKB-ARBA"/>
</dbReference>
<proteinExistence type="inferred from homology"/>
<dbReference type="Pfam" id="PF00203">
    <property type="entry name" value="Ribosomal_S19"/>
    <property type="match status" value="1"/>
</dbReference>
<dbReference type="SUPFAM" id="SSF54570">
    <property type="entry name" value="Ribosomal protein S19"/>
    <property type="match status" value="1"/>
</dbReference>
<dbReference type="GO" id="GO:0015935">
    <property type="term" value="C:small ribosomal subunit"/>
    <property type="evidence" value="ECO:0007669"/>
    <property type="project" value="InterPro"/>
</dbReference>
<dbReference type="RefSeq" id="YP_010165746.1">
    <property type="nucleotide sequence ID" value="NC_057511.1"/>
</dbReference>
<evidence type="ECO:0000256" key="1">
    <source>
        <dbReference type="ARBA" id="ARBA00007345"/>
    </source>
</evidence>
<dbReference type="AlphaFoldDB" id="A0A893DD22"/>
<evidence type="ECO:0000256" key="6">
    <source>
        <dbReference type="ARBA" id="ARBA00035253"/>
    </source>
</evidence>
<dbReference type="GO" id="GO:0003735">
    <property type="term" value="F:structural constituent of ribosome"/>
    <property type="evidence" value="ECO:0007669"/>
    <property type="project" value="InterPro"/>
</dbReference>
<keyword evidence="3" id="KW-0694">RNA-binding</keyword>
<dbReference type="GeneID" id="67270346"/>
<accession>A0A893DD22</accession>
<dbReference type="InterPro" id="IPR002222">
    <property type="entry name" value="Ribosomal_uS19"/>
</dbReference>
<evidence type="ECO:0000313" key="8">
    <source>
        <dbReference type="EMBL" id="QRR29759.1"/>
    </source>
</evidence>
<dbReference type="InterPro" id="IPR023575">
    <property type="entry name" value="Ribosomal_uS19_SF"/>
</dbReference>
<dbReference type="GO" id="GO:0000028">
    <property type="term" value="P:ribosomal small subunit assembly"/>
    <property type="evidence" value="ECO:0007669"/>
    <property type="project" value="TreeGrafter"/>
</dbReference>
<evidence type="ECO:0000256" key="3">
    <source>
        <dbReference type="ARBA" id="ARBA00022884"/>
    </source>
</evidence>
<keyword evidence="8" id="KW-0496">Mitochondrion</keyword>
<keyword evidence="2" id="KW-0699">rRNA-binding</keyword>
<dbReference type="Gene3D" id="3.30.860.10">
    <property type="entry name" value="30s Ribosomal Protein S19, Chain A"/>
    <property type="match status" value="1"/>
</dbReference>
<evidence type="ECO:0000256" key="5">
    <source>
        <dbReference type="ARBA" id="ARBA00023274"/>
    </source>
</evidence>
<evidence type="ECO:0000256" key="2">
    <source>
        <dbReference type="ARBA" id="ARBA00022730"/>
    </source>
</evidence>
<geneLocation type="mitochondrion" evidence="8"/>
<dbReference type="PRINTS" id="PR00975">
    <property type="entry name" value="RIBOSOMALS19"/>
</dbReference>
<dbReference type="PANTHER" id="PTHR11880">
    <property type="entry name" value="RIBOSOMAL PROTEIN S19P FAMILY MEMBER"/>
    <property type="match status" value="1"/>
</dbReference>
<keyword evidence="4 7" id="KW-0689">Ribosomal protein</keyword>
<dbReference type="HAMAP" id="MF_00531">
    <property type="entry name" value="Ribosomal_uS19"/>
    <property type="match status" value="1"/>
</dbReference>
<protein>
    <recommendedName>
        <fullName evidence="6">Small ribosomal subunit protein uS19c</fullName>
    </recommendedName>
</protein>
<dbReference type="EMBL" id="MT246538">
    <property type="protein sequence ID" value="QRR29759.1"/>
    <property type="molecule type" value="Genomic_DNA"/>
</dbReference>